<evidence type="ECO:0000313" key="3">
    <source>
        <dbReference type="Proteomes" id="UP001525379"/>
    </source>
</evidence>
<dbReference type="Proteomes" id="UP001525379">
    <property type="component" value="Unassembled WGS sequence"/>
</dbReference>
<dbReference type="EMBL" id="JALXSQ010000026">
    <property type="protein sequence ID" value="MCT2043121.1"/>
    <property type="molecule type" value="Genomic_DNA"/>
</dbReference>
<dbReference type="SMART" id="SM00327">
    <property type="entry name" value="VWA"/>
    <property type="match status" value="1"/>
</dbReference>
<name>A0ABT2HXS2_9MICO</name>
<comment type="caution">
    <text evidence="2">The sequence shown here is derived from an EMBL/GenBank/DDBJ whole genome shotgun (WGS) entry which is preliminary data.</text>
</comment>
<dbReference type="SUPFAM" id="SSF53850">
    <property type="entry name" value="Periplasmic binding protein-like II"/>
    <property type="match status" value="1"/>
</dbReference>
<evidence type="ECO:0000313" key="2">
    <source>
        <dbReference type="EMBL" id="MCT2043121.1"/>
    </source>
</evidence>
<dbReference type="SUPFAM" id="SSF53300">
    <property type="entry name" value="vWA-like"/>
    <property type="match status" value="1"/>
</dbReference>
<accession>A0ABT2HXS2</accession>
<proteinExistence type="predicted"/>
<dbReference type="PROSITE" id="PS50234">
    <property type="entry name" value="VWFA"/>
    <property type="match status" value="1"/>
</dbReference>
<reference evidence="2 3" key="1">
    <citation type="submission" date="2022-04" db="EMBL/GenBank/DDBJ databases">
        <title>Human microbiome associated bacterial genomes.</title>
        <authorList>
            <person name="Sandstrom S."/>
            <person name="Salamzade R."/>
            <person name="Kalan L.R."/>
        </authorList>
    </citation>
    <scope>NUCLEOTIDE SEQUENCE [LARGE SCALE GENOMIC DNA]</scope>
    <source>
        <strain evidence="3">p3-SID1799</strain>
    </source>
</reference>
<dbReference type="InterPro" id="IPR036465">
    <property type="entry name" value="vWFA_dom_sf"/>
</dbReference>
<dbReference type="RefSeq" id="WP_260104383.1">
    <property type="nucleotide sequence ID" value="NZ_JALXSQ010000026.1"/>
</dbReference>
<protein>
    <submittedName>
        <fullName evidence="2">VWA domain-containing protein</fullName>
    </submittedName>
</protein>
<dbReference type="Pfam" id="PF13531">
    <property type="entry name" value="SBP_bac_11"/>
    <property type="match status" value="1"/>
</dbReference>
<gene>
    <name evidence="2" type="ORF">M3D15_07225</name>
</gene>
<keyword evidence="3" id="KW-1185">Reference proteome</keyword>
<dbReference type="PROSITE" id="PS51257">
    <property type="entry name" value="PROKAR_LIPOPROTEIN"/>
    <property type="match status" value="1"/>
</dbReference>
<dbReference type="InterPro" id="IPR002035">
    <property type="entry name" value="VWF_A"/>
</dbReference>
<evidence type="ECO:0000259" key="1">
    <source>
        <dbReference type="PROSITE" id="PS50234"/>
    </source>
</evidence>
<feature type="domain" description="VWFA" evidence="1">
    <location>
        <begin position="341"/>
        <end position="536"/>
    </location>
</feature>
<organism evidence="2 3">
    <name type="scientific">Pseudoclavibacter albus</name>
    <dbReference type="NCBI Taxonomy" id="272241"/>
    <lineage>
        <taxon>Bacteria</taxon>
        <taxon>Bacillati</taxon>
        <taxon>Actinomycetota</taxon>
        <taxon>Actinomycetes</taxon>
        <taxon>Micrococcales</taxon>
        <taxon>Microbacteriaceae</taxon>
        <taxon>Pseudoclavibacter</taxon>
    </lineage>
</organism>
<dbReference type="Pfam" id="PF00092">
    <property type="entry name" value="VWA"/>
    <property type="match status" value="1"/>
</dbReference>
<dbReference type="Gene3D" id="3.40.50.410">
    <property type="entry name" value="von Willebrand factor, type A domain"/>
    <property type="match status" value="1"/>
</dbReference>
<sequence>MKLTVNTVRIMRRLAAALVAVLIVPLALTGCSLMPKDTIRVLAGSEVKDLEPILKDMVNETGVQLEFEYMGTLDGTEALLAQQAGGEHKWDAIWFPSNRYLSLFTEGQNAITKSESIMRSDVVLGLKQDVAEQLGWSDGQASWEEIVAAAGSSKLRYGMASPIASNSGFTTLVQLSTALSGTGTVLTTGDIPKVTPQLTEFARGQQLTSGSSGWLADTWLAHPDKVDGIFNYDSVLQGLVTDSKPLTIIRPSDGTIASDYPLSLIAGADQGMTERFDKVTEYLLRADTQERITQLTRRAPAAGGAQQADGSPVFQLPFPNQLDTVQTLLNTWISSVKKPSNMVFAIDTSGSMGDGDRMTQLRDALNVLSGDHGEGTASFLRLQPRERITYLEFSGAIKSDATVDIPSDDAGYQQALAQINQVTSGYQPGGWTAIFDTVETAYERALTSADGDHISSIVVFTDGANTDGHSIADFEEWHAEFVAAHPEAKDIPTHAIVFGDSNREELDRLAAATGGRTFSVDESSLTSVFREIRGYL</sequence>